<dbReference type="Proteomes" id="UP001595816">
    <property type="component" value="Unassembled WGS sequence"/>
</dbReference>
<keyword evidence="2" id="KW-1133">Transmembrane helix</keyword>
<keyword evidence="2" id="KW-0812">Transmembrane</keyword>
<reference evidence="4" key="1">
    <citation type="journal article" date="2019" name="Int. J. Syst. Evol. Microbiol.">
        <title>The Global Catalogue of Microorganisms (GCM) 10K type strain sequencing project: providing services to taxonomists for standard genome sequencing and annotation.</title>
        <authorList>
            <consortium name="The Broad Institute Genomics Platform"/>
            <consortium name="The Broad Institute Genome Sequencing Center for Infectious Disease"/>
            <person name="Wu L."/>
            <person name="Ma J."/>
        </authorList>
    </citation>
    <scope>NUCLEOTIDE SEQUENCE [LARGE SCALE GENOMIC DNA]</scope>
    <source>
        <strain evidence="4">CGMCC 4.7289</strain>
    </source>
</reference>
<sequence>MIAGIGAKDRPFYARALGLHYVRPSGLLCFFFFEGAIALATLLALAELVTWWAVVVLPGAIAIMVKINDLIAGFGARSAARAQARAAVRSATRRAAKREAKAARRQAALASAAADGGPAQVDDEDLLEEAPAAVGRASVPQPYAGLAAPDEVRSSRARRRQSAAHRYD</sequence>
<evidence type="ECO:0000313" key="3">
    <source>
        <dbReference type="EMBL" id="MFC4133312.1"/>
    </source>
</evidence>
<feature type="compositionally biased region" description="Low complexity" evidence="1">
    <location>
        <begin position="105"/>
        <end position="114"/>
    </location>
</feature>
<protein>
    <submittedName>
        <fullName evidence="3">Uncharacterized protein</fullName>
    </submittedName>
</protein>
<dbReference type="RefSeq" id="WP_253760887.1">
    <property type="nucleotide sequence ID" value="NZ_JAMZDZ010000001.1"/>
</dbReference>
<evidence type="ECO:0000256" key="2">
    <source>
        <dbReference type="SAM" id="Phobius"/>
    </source>
</evidence>
<name>A0ABV8LQR0_9ACTN</name>
<evidence type="ECO:0000256" key="1">
    <source>
        <dbReference type="SAM" id="MobiDB-lite"/>
    </source>
</evidence>
<evidence type="ECO:0000313" key="4">
    <source>
        <dbReference type="Proteomes" id="UP001595816"/>
    </source>
</evidence>
<keyword evidence="4" id="KW-1185">Reference proteome</keyword>
<accession>A0ABV8LQR0</accession>
<dbReference type="EMBL" id="JBHSAY010000010">
    <property type="protein sequence ID" value="MFC4133312.1"/>
    <property type="molecule type" value="Genomic_DNA"/>
</dbReference>
<feature type="compositionally biased region" description="Basic residues" evidence="1">
    <location>
        <begin position="155"/>
        <end position="168"/>
    </location>
</feature>
<feature type="region of interest" description="Disordered" evidence="1">
    <location>
        <begin position="141"/>
        <end position="168"/>
    </location>
</feature>
<proteinExistence type="predicted"/>
<feature type="transmembrane region" description="Helical" evidence="2">
    <location>
        <begin position="49"/>
        <end position="67"/>
    </location>
</feature>
<feature type="region of interest" description="Disordered" evidence="1">
    <location>
        <begin position="97"/>
        <end position="121"/>
    </location>
</feature>
<comment type="caution">
    <text evidence="3">The sequence shown here is derived from an EMBL/GenBank/DDBJ whole genome shotgun (WGS) entry which is preliminary data.</text>
</comment>
<feature type="transmembrane region" description="Helical" evidence="2">
    <location>
        <begin position="21"/>
        <end position="43"/>
    </location>
</feature>
<keyword evidence="2" id="KW-0472">Membrane</keyword>
<organism evidence="3 4">
    <name type="scientific">Hamadaea flava</name>
    <dbReference type="NCBI Taxonomy" id="1742688"/>
    <lineage>
        <taxon>Bacteria</taxon>
        <taxon>Bacillati</taxon>
        <taxon>Actinomycetota</taxon>
        <taxon>Actinomycetes</taxon>
        <taxon>Micromonosporales</taxon>
        <taxon>Micromonosporaceae</taxon>
        <taxon>Hamadaea</taxon>
    </lineage>
</organism>
<gene>
    <name evidence="3" type="ORF">ACFOZ4_22105</name>
</gene>